<dbReference type="Proteomes" id="UP000235672">
    <property type="component" value="Unassembled WGS sequence"/>
</dbReference>
<evidence type="ECO:0000313" key="2">
    <source>
        <dbReference type="Proteomes" id="UP000235672"/>
    </source>
</evidence>
<dbReference type="STRING" id="1745343.A0A2J6PJA5"/>
<name>A0A2J6PJA5_9HELO</name>
<proteinExistence type="predicted"/>
<organism evidence="1 2">
    <name type="scientific">Hyaloscypha hepaticicola</name>
    <dbReference type="NCBI Taxonomy" id="2082293"/>
    <lineage>
        <taxon>Eukaryota</taxon>
        <taxon>Fungi</taxon>
        <taxon>Dikarya</taxon>
        <taxon>Ascomycota</taxon>
        <taxon>Pezizomycotina</taxon>
        <taxon>Leotiomycetes</taxon>
        <taxon>Helotiales</taxon>
        <taxon>Hyaloscyphaceae</taxon>
        <taxon>Hyaloscypha</taxon>
    </lineage>
</organism>
<protein>
    <submittedName>
        <fullName evidence="1">Uncharacterized protein</fullName>
    </submittedName>
</protein>
<sequence>MDGPKSWTGDTDTLCSTTTEMTLLPPPNHSSSAPTSNEFRSLTVYNAGIGNLVLSLPSSPNILFYVRNSQWPGNPSVTLSLGSKEGRVLGILKLGVFSENTVGLGDPKRDQIDYERLRRVSNWTHGTYEFEFGGMGDRRTFTWQRTRQSIFGDQPDMELRENVESGGSGQVLAVYKGCQGLFSRTRGTFSLRKGVDRQAGVEKKLEDWSNWELMVLLTGCGIIEGSRRRARARRSGGGGA</sequence>
<reference evidence="1 2" key="1">
    <citation type="submission" date="2016-05" db="EMBL/GenBank/DDBJ databases">
        <title>A degradative enzymes factory behind the ericoid mycorrhizal symbiosis.</title>
        <authorList>
            <consortium name="DOE Joint Genome Institute"/>
            <person name="Martino E."/>
            <person name="Morin E."/>
            <person name="Grelet G."/>
            <person name="Kuo A."/>
            <person name="Kohler A."/>
            <person name="Daghino S."/>
            <person name="Barry K."/>
            <person name="Choi C."/>
            <person name="Cichocki N."/>
            <person name="Clum A."/>
            <person name="Copeland A."/>
            <person name="Hainaut M."/>
            <person name="Haridas S."/>
            <person name="Labutti K."/>
            <person name="Lindquist E."/>
            <person name="Lipzen A."/>
            <person name="Khouja H.-R."/>
            <person name="Murat C."/>
            <person name="Ohm R."/>
            <person name="Olson A."/>
            <person name="Spatafora J."/>
            <person name="Veneault-Fourrey C."/>
            <person name="Henrissat B."/>
            <person name="Grigoriev I."/>
            <person name="Martin F."/>
            <person name="Perotto S."/>
        </authorList>
    </citation>
    <scope>NUCLEOTIDE SEQUENCE [LARGE SCALE GENOMIC DNA]</scope>
    <source>
        <strain evidence="1 2">UAMH 7357</strain>
    </source>
</reference>
<dbReference type="OrthoDB" id="3431997at2759"/>
<accession>A0A2J6PJA5</accession>
<dbReference type="AlphaFoldDB" id="A0A2J6PJA5"/>
<evidence type="ECO:0000313" key="1">
    <source>
        <dbReference type="EMBL" id="PMD14131.1"/>
    </source>
</evidence>
<keyword evidence="2" id="KW-1185">Reference proteome</keyword>
<dbReference type="EMBL" id="KZ613524">
    <property type="protein sequence ID" value="PMD14131.1"/>
    <property type="molecule type" value="Genomic_DNA"/>
</dbReference>
<gene>
    <name evidence="1" type="ORF">NA56DRAFT_395500</name>
</gene>